<dbReference type="EMBL" id="JBAHYK010000904">
    <property type="protein sequence ID" value="KAL0570599.1"/>
    <property type="molecule type" value="Genomic_DNA"/>
</dbReference>
<comment type="caution">
    <text evidence="1">The sequence shown here is derived from an EMBL/GenBank/DDBJ whole genome shotgun (WGS) entry which is preliminary data.</text>
</comment>
<evidence type="ECO:0000313" key="1">
    <source>
        <dbReference type="EMBL" id="KAL0570599.1"/>
    </source>
</evidence>
<evidence type="ECO:0008006" key="3">
    <source>
        <dbReference type="Google" id="ProtNLM"/>
    </source>
</evidence>
<accession>A0ABR3F5V5</accession>
<evidence type="ECO:0000313" key="2">
    <source>
        <dbReference type="Proteomes" id="UP001465976"/>
    </source>
</evidence>
<sequence>MDRTPNEILREILLNTIGGEHIVFEACYGFELQPGSAGILSRVSKLWRAMAEKLPVWHKLDLYHDNHVTYVNGRLRERRKDMVFLERCMQRARETGKQLEIDLEVMGSDIREGGNLCCETLWLLSQSEQSWATFSYRSVSQTSCELASRVLHGLQDHGARCDAFSLELRHMYWVKDADWMGTICSIVGTMEGLVQLSMKLDYLWDDMGWDNFLPTTVWPESRWSYLRHIEIEASSTVLRLFMSFCPSLDSIVANLEYEDILAPARVLTHGSLRSFTVRSTLEIEHSFTSIFPTVTVPCLEYLEIDTGRTLVDEVALEGILRGIIGFIGRVEGPLGGMVRLRGISDADVQVLKGKGLEVER</sequence>
<protein>
    <recommendedName>
        <fullName evidence="3">F-box domain-containing protein</fullName>
    </recommendedName>
</protein>
<keyword evidence="2" id="KW-1185">Reference proteome</keyword>
<reference evidence="1 2" key="1">
    <citation type="submission" date="2024-02" db="EMBL/GenBank/DDBJ databases">
        <title>A draft genome for the cacao thread blight pathogen Marasmius crinis-equi.</title>
        <authorList>
            <person name="Cohen S.P."/>
            <person name="Baruah I.K."/>
            <person name="Amoako-Attah I."/>
            <person name="Bukari Y."/>
            <person name="Meinhardt L.W."/>
            <person name="Bailey B.A."/>
        </authorList>
    </citation>
    <scope>NUCLEOTIDE SEQUENCE [LARGE SCALE GENOMIC DNA]</scope>
    <source>
        <strain evidence="1 2">GH-76</strain>
    </source>
</reference>
<dbReference type="Proteomes" id="UP001465976">
    <property type="component" value="Unassembled WGS sequence"/>
</dbReference>
<proteinExistence type="predicted"/>
<gene>
    <name evidence="1" type="ORF">V5O48_011366</name>
</gene>
<organism evidence="1 2">
    <name type="scientific">Marasmius crinis-equi</name>
    <dbReference type="NCBI Taxonomy" id="585013"/>
    <lineage>
        <taxon>Eukaryota</taxon>
        <taxon>Fungi</taxon>
        <taxon>Dikarya</taxon>
        <taxon>Basidiomycota</taxon>
        <taxon>Agaricomycotina</taxon>
        <taxon>Agaricomycetes</taxon>
        <taxon>Agaricomycetidae</taxon>
        <taxon>Agaricales</taxon>
        <taxon>Marasmiineae</taxon>
        <taxon>Marasmiaceae</taxon>
        <taxon>Marasmius</taxon>
    </lineage>
</organism>
<name>A0ABR3F5V5_9AGAR</name>